<gene>
    <name evidence="1" type="ORF">C1H46_045803</name>
</gene>
<name>A0A540K311_MALBA</name>
<reference evidence="1 2" key="1">
    <citation type="journal article" date="2019" name="G3 (Bethesda)">
        <title>Sequencing of a Wild Apple (Malus baccata) Genome Unravels the Differences Between Cultivated and Wild Apple Species Regarding Disease Resistance and Cold Tolerance.</title>
        <authorList>
            <person name="Chen X."/>
        </authorList>
    </citation>
    <scope>NUCLEOTIDE SEQUENCE [LARGE SCALE GENOMIC DNA]</scope>
    <source>
        <strain evidence="2">cv. Shandingzi</strain>
        <tissue evidence="1">Leaves</tissue>
    </source>
</reference>
<dbReference type="AlphaFoldDB" id="A0A540K311"/>
<accession>A0A540K311</accession>
<evidence type="ECO:0000313" key="1">
    <source>
        <dbReference type="EMBL" id="TQD68664.1"/>
    </source>
</evidence>
<keyword evidence="2" id="KW-1185">Reference proteome</keyword>
<evidence type="ECO:0000313" key="2">
    <source>
        <dbReference type="Proteomes" id="UP000315295"/>
    </source>
</evidence>
<organism evidence="1 2">
    <name type="scientific">Malus baccata</name>
    <name type="common">Siberian crab apple</name>
    <name type="synonym">Pyrus baccata</name>
    <dbReference type="NCBI Taxonomy" id="106549"/>
    <lineage>
        <taxon>Eukaryota</taxon>
        <taxon>Viridiplantae</taxon>
        <taxon>Streptophyta</taxon>
        <taxon>Embryophyta</taxon>
        <taxon>Tracheophyta</taxon>
        <taxon>Spermatophyta</taxon>
        <taxon>Magnoliopsida</taxon>
        <taxon>eudicotyledons</taxon>
        <taxon>Gunneridae</taxon>
        <taxon>Pentapetalae</taxon>
        <taxon>rosids</taxon>
        <taxon>fabids</taxon>
        <taxon>Rosales</taxon>
        <taxon>Rosaceae</taxon>
        <taxon>Amygdaloideae</taxon>
        <taxon>Maleae</taxon>
        <taxon>Malus</taxon>
    </lineage>
</organism>
<comment type="caution">
    <text evidence="1">The sequence shown here is derived from an EMBL/GenBank/DDBJ whole genome shotgun (WGS) entry which is preliminary data.</text>
</comment>
<proteinExistence type="predicted"/>
<dbReference type="Proteomes" id="UP000315295">
    <property type="component" value="Unassembled WGS sequence"/>
</dbReference>
<sequence>MFQKTANTKQPHKALAFLSFPKASNLGLRSSKHPFGITQLALTSLNNFHHSCIK</sequence>
<protein>
    <submittedName>
        <fullName evidence="1">Uncharacterized protein</fullName>
    </submittedName>
</protein>
<dbReference type="EMBL" id="VIEB01012377">
    <property type="protein sequence ID" value="TQD68664.1"/>
    <property type="molecule type" value="Genomic_DNA"/>
</dbReference>